<evidence type="ECO:0000256" key="6">
    <source>
        <dbReference type="ARBA" id="ARBA00023016"/>
    </source>
</evidence>
<dbReference type="Gene3D" id="3.30.420.40">
    <property type="match status" value="2"/>
</dbReference>
<dbReference type="PROSITE" id="PS00297">
    <property type="entry name" value="HSP70_1"/>
    <property type="match status" value="1"/>
</dbReference>
<sequence length="626" mass="67306">MARAVGIDLGTTNSVIAAMEGGEPRVLPNAEGARTTPSVVAFTEQGERLVGQLARRQAILNPKGTITSAKRFIGRRYDEIESEKDAVSFDVVEGPDGTARFEVRGRQYAPEEISAQVLRKLADDAGKSLGEKVTEAVITVPAYFNDAQRQATSDAGKIAGLEVLRIINEPTAAALAYGLDKKANETVLVFDLGGGTFDVSLLNIGDDVVEVRATSGDGHLGGDDFDRRIVDHLADGFQRDNGIDLRADPQALQRLFEAAEKAKVELSTVSQTQISLPFITADATGPKHLDASLMRSTFEQITADLIERCVGPVERAMSDAKVTADDIDEVIMVGGSTRIPAVQSLVRRLTGGKDPNMSVNPDEVVALGAAIQAGVLKGEVKDVLLLDVTPLSLGVETMGGVMTKIIERNTTIPARRTETFSTAEDNQNAVDIVVLQGERERAADNRVLGRFRLENIRPAPRGTPQIDVTFDIDANGILNVSARDKDTGAEQRITISQSSNLDESEVERMIADAERHRQEDARLRAQVDARNELDSAVYQVERRLGELGDSVPVHEKARAEGLIEDARQAVKEEAPLDRLRTLTSELQQILHGLGTTTGAAGAGERSAGATTEGSDDDVIDAEFTTD</sequence>
<dbReference type="NCBIfam" id="NF001413">
    <property type="entry name" value="PRK00290.1"/>
    <property type="match status" value="1"/>
</dbReference>
<dbReference type="FunFam" id="2.60.34.10:FF:000014">
    <property type="entry name" value="Chaperone protein DnaK HSP70"/>
    <property type="match status" value="1"/>
</dbReference>
<evidence type="ECO:0000256" key="3">
    <source>
        <dbReference type="ARBA" id="ARBA00022553"/>
    </source>
</evidence>
<dbReference type="FunFam" id="1.20.1270.10:FF:000001">
    <property type="entry name" value="Molecular chaperone DnaK"/>
    <property type="match status" value="1"/>
</dbReference>
<dbReference type="SUPFAM" id="SSF100920">
    <property type="entry name" value="Heat shock protein 70kD (HSP70), peptide-binding domain"/>
    <property type="match status" value="1"/>
</dbReference>
<dbReference type="SUPFAM" id="SSF53067">
    <property type="entry name" value="Actin-like ATPase domain"/>
    <property type="match status" value="2"/>
</dbReference>
<dbReference type="FunFam" id="3.30.420.40:FF:000004">
    <property type="entry name" value="Molecular chaperone DnaK"/>
    <property type="match status" value="1"/>
</dbReference>
<evidence type="ECO:0000256" key="10">
    <source>
        <dbReference type="SAM" id="MobiDB-lite"/>
    </source>
</evidence>
<accession>A0A495Q9B2</accession>
<dbReference type="HAMAP" id="MF_00332">
    <property type="entry name" value="DnaK"/>
    <property type="match status" value="1"/>
</dbReference>
<gene>
    <name evidence="8" type="primary">dnaK</name>
    <name evidence="11" type="ORF">BZB76_6332</name>
</gene>
<organism evidence="11 12">
    <name type="scientific">Actinomadura pelletieri DSM 43383</name>
    <dbReference type="NCBI Taxonomy" id="1120940"/>
    <lineage>
        <taxon>Bacteria</taxon>
        <taxon>Bacillati</taxon>
        <taxon>Actinomycetota</taxon>
        <taxon>Actinomycetes</taxon>
        <taxon>Streptosporangiales</taxon>
        <taxon>Thermomonosporaceae</taxon>
        <taxon>Actinomadura</taxon>
    </lineage>
</organism>
<feature type="modified residue" description="Phosphothreonine; by autocatalysis" evidence="8">
    <location>
        <position position="196"/>
    </location>
</feature>
<dbReference type="GO" id="GO:0005524">
    <property type="term" value="F:ATP binding"/>
    <property type="evidence" value="ECO:0007669"/>
    <property type="project" value="UniProtKB-UniRule"/>
</dbReference>
<dbReference type="InterPro" id="IPR029048">
    <property type="entry name" value="HSP70_C_sf"/>
</dbReference>
<evidence type="ECO:0000256" key="8">
    <source>
        <dbReference type="HAMAP-Rule" id="MF_00332"/>
    </source>
</evidence>
<comment type="function">
    <text evidence="1 8">Acts as a chaperone.</text>
</comment>
<dbReference type="GO" id="GO:0140662">
    <property type="term" value="F:ATP-dependent protein folding chaperone"/>
    <property type="evidence" value="ECO:0007669"/>
    <property type="project" value="InterPro"/>
</dbReference>
<feature type="compositionally biased region" description="Acidic residues" evidence="10">
    <location>
        <begin position="613"/>
        <end position="626"/>
    </location>
</feature>
<keyword evidence="12" id="KW-1185">Reference proteome</keyword>
<comment type="induction">
    <text evidence="8">By stress conditions e.g. heat shock.</text>
</comment>
<evidence type="ECO:0000256" key="9">
    <source>
        <dbReference type="RuleBase" id="RU003322"/>
    </source>
</evidence>
<dbReference type="InterPro" id="IPR012725">
    <property type="entry name" value="Chaperone_DnaK"/>
</dbReference>
<comment type="caution">
    <text evidence="11">The sequence shown here is derived from an EMBL/GenBank/DDBJ whole genome shotgun (WGS) entry which is preliminary data.</text>
</comment>
<evidence type="ECO:0000313" key="12">
    <source>
        <dbReference type="Proteomes" id="UP000274601"/>
    </source>
</evidence>
<feature type="compositionally biased region" description="Low complexity" evidence="10">
    <location>
        <begin position="595"/>
        <end position="612"/>
    </location>
</feature>
<comment type="similarity">
    <text evidence="2 8 9">Belongs to the heat shock protein 70 family.</text>
</comment>
<dbReference type="EMBL" id="RBWU01000008">
    <property type="protein sequence ID" value="RKS68088.1"/>
    <property type="molecule type" value="Genomic_DNA"/>
</dbReference>
<dbReference type="NCBIfam" id="TIGR02350">
    <property type="entry name" value="prok_dnaK"/>
    <property type="match status" value="1"/>
</dbReference>
<dbReference type="Proteomes" id="UP000274601">
    <property type="component" value="Unassembled WGS sequence"/>
</dbReference>
<dbReference type="InterPro" id="IPR043129">
    <property type="entry name" value="ATPase_NBD"/>
</dbReference>
<evidence type="ECO:0000256" key="4">
    <source>
        <dbReference type="ARBA" id="ARBA00022741"/>
    </source>
</evidence>
<evidence type="ECO:0000256" key="7">
    <source>
        <dbReference type="ARBA" id="ARBA00023186"/>
    </source>
</evidence>
<dbReference type="CDD" id="cd10234">
    <property type="entry name" value="ASKHA_NBD_HSP70_DnaK-like"/>
    <property type="match status" value="1"/>
</dbReference>
<dbReference type="InterPro" id="IPR013126">
    <property type="entry name" value="Hsp_70_fam"/>
</dbReference>
<keyword evidence="5 8" id="KW-0067">ATP-binding</keyword>
<name>A0A495Q9B2_9ACTN</name>
<dbReference type="FunFam" id="3.90.640.10:FF:000003">
    <property type="entry name" value="Molecular chaperone DnaK"/>
    <property type="match status" value="1"/>
</dbReference>
<dbReference type="AlphaFoldDB" id="A0A495Q9B2"/>
<keyword evidence="6 8" id="KW-0346">Stress response</keyword>
<evidence type="ECO:0000256" key="5">
    <source>
        <dbReference type="ARBA" id="ARBA00022840"/>
    </source>
</evidence>
<proteinExistence type="evidence at transcript level"/>
<dbReference type="PANTHER" id="PTHR19375">
    <property type="entry name" value="HEAT SHOCK PROTEIN 70KDA"/>
    <property type="match status" value="1"/>
</dbReference>
<dbReference type="Gene3D" id="2.60.34.10">
    <property type="entry name" value="Substrate Binding Domain Of DNAk, Chain A, domain 1"/>
    <property type="match status" value="1"/>
</dbReference>
<dbReference type="Pfam" id="PF00012">
    <property type="entry name" value="HSP70"/>
    <property type="match status" value="1"/>
</dbReference>
<feature type="region of interest" description="Disordered" evidence="10">
    <location>
        <begin position="595"/>
        <end position="626"/>
    </location>
</feature>
<keyword evidence="4 8" id="KW-0547">Nucleotide-binding</keyword>
<dbReference type="RefSeq" id="WP_121438023.1">
    <property type="nucleotide sequence ID" value="NZ_RBWU01000008.1"/>
</dbReference>
<dbReference type="PRINTS" id="PR00301">
    <property type="entry name" value="HEATSHOCK70"/>
</dbReference>
<dbReference type="Gene3D" id="3.90.640.10">
    <property type="entry name" value="Actin, Chain A, domain 4"/>
    <property type="match status" value="1"/>
</dbReference>
<protein>
    <recommendedName>
        <fullName evidence="8">Chaperone protein DnaK</fullName>
    </recommendedName>
    <alternativeName>
        <fullName evidence="8">HSP70</fullName>
    </alternativeName>
    <alternativeName>
        <fullName evidence="8">Heat shock 70 kDa protein</fullName>
    </alternativeName>
    <alternativeName>
        <fullName evidence="8">Heat shock protein 70</fullName>
    </alternativeName>
</protein>
<dbReference type="Gene3D" id="1.20.1270.10">
    <property type="match status" value="1"/>
</dbReference>
<dbReference type="GO" id="GO:0051082">
    <property type="term" value="F:unfolded protein binding"/>
    <property type="evidence" value="ECO:0007669"/>
    <property type="project" value="InterPro"/>
</dbReference>
<dbReference type="PROSITE" id="PS00329">
    <property type="entry name" value="HSP70_2"/>
    <property type="match status" value="1"/>
</dbReference>
<dbReference type="InterPro" id="IPR029047">
    <property type="entry name" value="HSP70_peptide-bd_sf"/>
</dbReference>
<dbReference type="InterPro" id="IPR018181">
    <property type="entry name" value="Heat_shock_70_CS"/>
</dbReference>
<evidence type="ECO:0000313" key="11">
    <source>
        <dbReference type="EMBL" id="RKS68088.1"/>
    </source>
</evidence>
<dbReference type="PROSITE" id="PS01036">
    <property type="entry name" value="HSP70_3"/>
    <property type="match status" value="1"/>
</dbReference>
<dbReference type="OrthoDB" id="9766019at2"/>
<reference evidence="11 12" key="1">
    <citation type="submission" date="2018-10" db="EMBL/GenBank/DDBJ databases">
        <title>Genomic Encyclopedia of Archaeal and Bacterial Type Strains, Phase II (KMG-II): from individual species to whole genera.</title>
        <authorList>
            <person name="Goeker M."/>
        </authorList>
    </citation>
    <scope>NUCLEOTIDE SEQUENCE [LARGE SCALE GENOMIC DNA]</scope>
    <source>
        <strain evidence="11 12">DSM 43383</strain>
    </source>
</reference>
<evidence type="ECO:0000256" key="2">
    <source>
        <dbReference type="ARBA" id="ARBA00007381"/>
    </source>
</evidence>
<keyword evidence="7 8" id="KW-0143">Chaperone</keyword>
<keyword evidence="3 8" id="KW-0597">Phosphoprotein</keyword>
<evidence type="ECO:0000256" key="1">
    <source>
        <dbReference type="ARBA" id="ARBA00002290"/>
    </source>
</evidence>